<dbReference type="InterPro" id="IPR025736">
    <property type="entry name" value="PucR_C-HTH_dom"/>
</dbReference>
<dbReference type="Pfam" id="PF13556">
    <property type="entry name" value="HTH_30"/>
    <property type="match status" value="1"/>
</dbReference>
<dbReference type="PANTHER" id="PTHR33744">
    <property type="entry name" value="CARBOHYDRATE DIACID REGULATOR"/>
    <property type="match status" value="1"/>
</dbReference>
<dbReference type="InterPro" id="IPR041522">
    <property type="entry name" value="CdaR_GGDEF"/>
</dbReference>
<feature type="region of interest" description="Disordered" evidence="2">
    <location>
        <begin position="199"/>
        <end position="224"/>
    </location>
</feature>
<reference evidence="6" key="1">
    <citation type="submission" date="2021-10" db="EMBL/GenBank/DDBJ databases">
        <title>Novel species in genus Arthrobacter.</title>
        <authorList>
            <person name="Liu Y."/>
        </authorList>
    </citation>
    <scope>NUCLEOTIDE SEQUENCE</scope>
    <source>
        <strain evidence="6">Zg-Y809</strain>
    </source>
</reference>
<gene>
    <name evidence="6" type="ORF">LJ751_12805</name>
</gene>
<evidence type="ECO:0000259" key="3">
    <source>
        <dbReference type="Pfam" id="PF07905"/>
    </source>
</evidence>
<evidence type="ECO:0000256" key="2">
    <source>
        <dbReference type="SAM" id="MobiDB-lite"/>
    </source>
</evidence>
<sequence>MMLTVAAVLDLDVVRAGAPEVLAGGELLERPVRWVHVAELRNLADLLEGGELVLTTGLAFGDSAADAAEYLAGLEAAGAAAVIVELSGERAADAAALAAAAAVARLPVIRLHRQIRFVEVTEVVHRRIVAGQFEQVARAREVHEVFTMLSLQSAGVQEIVDRASQLLAAPVVLEDGSHLVVAFAPGPVPPQDLLRDWQRRSRAVHRSDQGGDRAGGGSPATPGAEWLQTPVGLGSQQWGRLVMPGLPDSVEAAAEASMVLERAGQALSINRLTERDQAGLAQQAQAGLIHELRSPRVPEETEVQTRAQALGLKPSPAYLPLVLHLDAGAGRDPMSMQRKERALLELLDSVLSSTRNSALAAALQTGQVAVLLALPARLLEDSVLERICGVLAERSAAADEPLTWTAGAGRARSALSDAAAGLDEAAHVAQTAGTMSGGARRYFRSTDVRLRGLLALLREDPRAAAFADTELRGILEEGAGEDLALLQRFLECGGNKTELARRGYLSRPTLYSRLERLEERLGVSLDDPESRTSLHVAVLLRQLRSLSAAG</sequence>
<proteinExistence type="inferred from homology"/>
<evidence type="ECO:0000259" key="4">
    <source>
        <dbReference type="Pfam" id="PF13556"/>
    </source>
</evidence>
<dbReference type="Pfam" id="PF17853">
    <property type="entry name" value="GGDEF_2"/>
    <property type="match status" value="1"/>
</dbReference>
<evidence type="ECO:0000256" key="1">
    <source>
        <dbReference type="ARBA" id="ARBA00006754"/>
    </source>
</evidence>
<dbReference type="Pfam" id="PF07905">
    <property type="entry name" value="PucR"/>
    <property type="match status" value="1"/>
</dbReference>
<dbReference type="RefSeq" id="WP_227908487.1">
    <property type="nucleotide sequence ID" value="NZ_CP095461.1"/>
</dbReference>
<dbReference type="PANTHER" id="PTHR33744:SF1">
    <property type="entry name" value="DNA-BINDING TRANSCRIPTIONAL ACTIVATOR ADER"/>
    <property type="match status" value="1"/>
</dbReference>
<organism evidence="6 7">
    <name type="scientific">Arthrobacter gengyunqii</name>
    <dbReference type="NCBI Taxonomy" id="2886940"/>
    <lineage>
        <taxon>Bacteria</taxon>
        <taxon>Bacillati</taxon>
        <taxon>Actinomycetota</taxon>
        <taxon>Actinomycetes</taxon>
        <taxon>Micrococcales</taxon>
        <taxon>Micrococcaceae</taxon>
        <taxon>Arthrobacter</taxon>
    </lineage>
</organism>
<dbReference type="AlphaFoldDB" id="A0A9X1M3P1"/>
<evidence type="ECO:0000313" key="7">
    <source>
        <dbReference type="Proteomes" id="UP001139264"/>
    </source>
</evidence>
<dbReference type="EMBL" id="JAJFZP010000010">
    <property type="protein sequence ID" value="MCC3270225.1"/>
    <property type="molecule type" value="Genomic_DNA"/>
</dbReference>
<dbReference type="Proteomes" id="UP001139264">
    <property type="component" value="Unassembled WGS sequence"/>
</dbReference>
<feature type="compositionally biased region" description="Basic and acidic residues" evidence="2">
    <location>
        <begin position="199"/>
        <end position="211"/>
    </location>
</feature>
<name>A0A9X1M3P1_9MICC</name>
<dbReference type="InterPro" id="IPR042070">
    <property type="entry name" value="PucR_C-HTH_sf"/>
</dbReference>
<dbReference type="InterPro" id="IPR012914">
    <property type="entry name" value="PucR_dom"/>
</dbReference>
<comment type="caution">
    <text evidence="6">The sequence shown here is derived from an EMBL/GenBank/DDBJ whole genome shotgun (WGS) entry which is preliminary data.</text>
</comment>
<dbReference type="InterPro" id="IPR051448">
    <property type="entry name" value="CdaR-like_regulators"/>
</dbReference>
<dbReference type="Gene3D" id="1.10.10.2840">
    <property type="entry name" value="PucR C-terminal helix-turn-helix domain"/>
    <property type="match status" value="1"/>
</dbReference>
<evidence type="ECO:0000259" key="5">
    <source>
        <dbReference type="Pfam" id="PF17853"/>
    </source>
</evidence>
<protein>
    <submittedName>
        <fullName evidence="6">PucR family transcriptional regulator ligand-binding domain-containing protein</fullName>
    </submittedName>
</protein>
<feature type="domain" description="PucR C-terminal helix-turn-helix" evidence="4">
    <location>
        <begin position="484"/>
        <end position="539"/>
    </location>
</feature>
<feature type="domain" description="CdaR GGDEF-like" evidence="5">
    <location>
        <begin position="298"/>
        <end position="430"/>
    </location>
</feature>
<comment type="similarity">
    <text evidence="1">Belongs to the CdaR family.</text>
</comment>
<evidence type="ECO:0000313" key="6">
    <source>
        <dbReference type="EMBL" id="MCC3270225.1"/>
    </source>
</evidence>
<accession>A0A9X1M3P1</accession>
<feature type="domain" description="Purine catabolism PurC-like" evidence="3">
    <location>
        <begin position="8"/>
        <end position="128"/>
    </location>
</feature>